<evidence type="ECO:0000256" key="2">
    <source>
        <dbReference type="ARBA" id="ARBA00023015"/>
    </source>
</evidence>
<organism evidence="6 7">
    <name type="scientific">Pseudodesulfovibrio hydrargyri</name>
    <dbReference type="NCBI Taxonomy" id="2125990"/>
    <lineage>
        <taxon>Bacteria</taxon>
        <taxon>Pseudomonadati</taxon>
        <taxon>Thermodesulfobacteriota</taxon>
        <taxon>Desulfovibrionia</taxon>
        <taxon>Desulfovibrionales</taxon>
        <taxon>Desulfovibrionaceae</taxon>
    </lineage>
</organism>
<evidence type="ECO:0000256" key="3">
    <source>
        <dbReference type="ARBA" id="ARBA00023125"/>
    </source>
</evidence>
<dbReference type="InterPro" id="IPR036390">
    <property type="entry name" value="WH_DNA-bd_sf"/>
</dbReference>
<dbReference type="RefSeq" id="WP_071545559.1">
    <property type="nucleotide sequence ID" value="NZ_LKAQ01000004.1"/>
</dbReference>
<dbReference type="GO" id="GO:0003700">
    <property type="term" value="F:DNA-binding transcription factor activity"/>
    <property type="evidence" value="ECO:0007669"/>
    <property type="project" value="InterPro"/>
</dbReference>
<dbReference type="Pfam" id="PF03466">
    <property type="entry name" value="LysR_substrate"/>
    <property type="match status" value="1"/>
</dbReference>
<dbReference type="Gene3D" id="1.10.10.10">
    <property type="entry name" value="Winged helix-like DNA-binding domain superfamily/Winged helix DNA-binding domain"/>
    <property type="match status" value="1"/>
</dbReference>
<keyword evidence="4" id="KW-0804">Transcription</keyword>
<dbReference type="InterPro" id="IPR036388">
    <property type="entry name" value="WH-like_DNA-bd_sf"/>
</dbReference>
<comment type="similarity">
    <text evidence="1">Belongs to the LysR transcriptional regulatory family.</text>
</comment>
<dbReference type="CDD" id="cd05466">
    <property type="entry name" value="PBP2_LTTR_substrate"/>
    <property type="match status" value="1"/>
</dbReference>
<dbReference type="SUPFAM" id="SSF53850">
    <property type="entry name" value="Periplasmic binding protein-like II"/>
    <property type="match status" value="1"/>
</dbReference>
<keyword evidence="3" id="KW-0238">DNA-binding</keyword>
<protein>
    <submittedName>
        <fullName evidence="6">HTH-type transcriptional regulator TdfR</fullName>
    </submittedName>
</protein>
<dbReference type="GO" id="GO:0003677">
    <property type="term" value="F:DNA binding"/>
    <property type="evidence" value="ECO:0007669"/>
    <property type="project" value="UniProtKB-KW"/>
</dbReference>
<proteinExistence type="inferred from homology"/>
<dbReference type="InterPro" id="IPR005119">
    <property type="entry name" value="LysR_subst-bd"/>
</dbReference>
<dbReference type="PRINTS" id="PR00039">
    <property type="entry name" value="HTHLYSR"/>
</dbReference>
<sequence>MDIRKLQCFVAVAFAGNLTRAAETVFLSQSAMSGQIKQLEDSLGYPLFERQARGMLMTPEGEALLPYARAAIQAMEDFRARGEGLKRTASSRLVVGLNSDPAFLRMAELARAMRAGSPGVQLSFVVSQSRYTAAALRSGEMHVGFRFGMWNEEGVHDEYVASVPLAIAVPTPLAEGLAPGDWRALAALPWIYTFRGCPFHVALRERMSAFGVEPNPVEQTVDEAIMRELVAEGMGVAVLREDDGRRLEAAGLAVLWPERMQVPLCLSFLEAQGARSPLREFRDAVRTVWGAEQRMVA</sequence>
<reference evidence="6 7" key="1">
    <citation type="submission" date="2015-09" db="EMBL/GenBank/DDBJ databases">
        <title>Genome of Desulfovibrio dechloracetivorans BerOc1, a mercury methylating strain isolated from highly hydrocarbons and metals contaminated coastal sediments.</title>
        <authorList>
            <person name="Goni Urriza M."/>
            <person name="Gassie C."/>
            <person name="Bouchez O."/>
            <person name="Klopp C."/>
            <person name="Ranchou-Peyruse A."/>
            <person name="Remy G."/>
        </authorList>
    </citation>
    <scope>NUCLEOTIDE SEQUENCE [LARGE SCALE GENOMIC DNA]</scope>
    <source>
        <strain evidence="6 7">BerOc1</strain>
    </source>
</reference>
<dbReference type="PANTHER" id="PTHR30346:SF0">
    <property type="entry name" value="HCA OPERON TRANSCRIPTIONAL ACTIVATOR HCAR"/>
    <property type="match status" value="1"/>
</dbReference>
<feature type="domain" description="HTH lysR-type" evidence="5">
    <location>
        <begin position="1"/>
        <end position="58"/>
    </location>
</feature>
<keyword evidence="7" id="KW-1185">Reference proteome</keyword>
<evidence type="ECO:0000256" key="1">
    <source>
        <dbReference type="ARBA" id="ARBA00009437"/>
    </source>
</evidence>
<dbReference type="OrthoDB" id="5444209at2"/>
<evidence type="ECO:0000313" key="7">
    <source>
        <dbReference type="Proteomes" id="UP000181901"/>
    </source>
</evidence>
<dbReference type="Pfam" id="PF00126">
    <property type="entry name" value="HTH_1"/>
    <property type="match status" value="1"/>
</dbReference>
<dbReference type="GO" id="GO:0032993">
    <property type="term" value="C:protein-DNA complex"/>
    <property type="evidence" value="ECO:0007669"/>
    <property type="project" value="TreeGrafter"/>
</dbReference>
<dbReference type="AlphaFoldDB" id="A0A1J5N3A1"/>
<gene>
    <name evidence="6" type="primary">tfdR_2</name>
    <name evidence="6" type="ORF">BerOc1_02021</name>
</gene>
<dbReference type="PANTHER" id="PTHR30346">
    <property type="entry name" value="TRANSCRIPTIONAL DUAL REGULATOR HCAR-RELATED"/>
    <property type="match status" value="1"/>
</dbReference>
<dbReference type="EMBL" id="LKAQ01000004">
    <property type="protein sequence ID" value="OIQ50091.1"/>
    <property type="molecule type" value="Genomic_DNA"/>
</dbReference>
<dbReference type="FunFam" id="1.10.10.10:FF:000001">
    <property type="entry name" value="LysR family transcriptional regulator"/>
    <property type="match status" value="1"/>
</dbReference>
<dbReference type="SUPFAM" id="SSF46785">
    <property type="entry name" value="Winged helix' DNA-binding domain"/>
    <property type="match status" value="1"/>
</dbReference>
<dbReference type="Proteomes" id="UP000181901">
    <property type="component" value="Unassembled WGS sequence"/>
</dbReference>
<comment type="caution">
    <text evidence="6">The sequence shown here is derived from an EMBL/GenBank/DDBJ whole genome shotgun (WGS) entry which is preliminary data.</text>
</comment>
<name>A0A1J5N3A1_9BACT</name>
<dbReference type="PROSITE" id="PS50931">
    <property type="entry name" value="HTH_LYSR"/>
    <property type="match status" value="1"/>
</dbReference>
<accession>A0A1J5N3A1</accession>
<evidence type="ECO:0000313" key="6">
    <source>
        <dbReference type="EMBL" id="OIQ50091.1"/>
    </source>
</evidence>
<dbReference type="InterPro" id="IPR000847">
    <property type="entry name" value="LysR_HTH_N"/>
</dbReference>
<keyword evidence="2" id="KW-0805">Transcription regulation</keyword>
<dbReference type="Gene3D" id="3.40.190.10">
    <property type="entry name" value="Periplasmic binding protein-like II"/>
    <property type="match status" value="2"/>
</dbReference>
<evidence type="ECO:0000256" key="4">
    <source>
        <dbReference type="ARBA" id="ARBA00023163"/>
    </source>
</evidence>
<evidence type="ECO:0000259" key="5">
    <source>
        <dbReference type="PROSITE" id="PS50931"/>
    </source>
</evidence>